<gene>
    <name evidence="3" type="ORF">BSAL_13665</name>
</gene>
<dbReference type="InterPro" id="IPR001680">
    <property type="entry name" value="WD40_rpt"/>
</dbReference>
<dbReference type="InterPro" id="IPR032675">
    <property type="entry name" value="LRR_dom_sf"/>
</dbReference>
<dbReference type="GO" id="GO:0070034">
    <property type="term" value="F:telomerase RNA binding"/>
    <property type="evidence" value="ECO:0007669"/>
    <property type="project" value="TreeGrafter"/>
</dbReference>
<feature type="region of interest" description="Disordered" evidence="2">
    <location>
        <begin position="656"/>
        <end position="697"/>
    </location>
</feature>
<dbReference type="Gene3D" id="3.80.10.10">
    <property type="entry name" value="Ribonuclease Inhibitor"/>
    <property type="match status" value="1"/>
</dbReference>
<dbReference type="PROSITE" id="PS50294">
    <property type="entry name" value="WD_REPEATS_REGION"/>
    <property type="match status" value="1"/>
</dbReference>
<name>A0A0S4JDP4_BODSA</name>
<dbReference type="GO" id="GO:0005697">
    <property type="term" value="C:telomerase holoenzyme complex"/>
    <property type="evidence" value="ECO:0007669"/>
    <property type="project" value="TreeGrafter"/>
</dbReference>
<dbReference type="PROSITE" id="PS50082">
    <property type="entry name" value="WD_REPEATS_2"/>
    <property type="match status" value="1"/>
</dbReference>
<dbReference type="Pfam" id="PF00400">
    <property type="entry name" value="WD40"/>
    <property type="match status" value="2"/>
</dbReference>
<dbReference type="GO" id="GO:0000722">
    <property type="term" value="P:telomere maintenance via recombination"/>
    <property type="evidence" value="ECO:0007669"/>
    <property type="project" value="TreeGrafter"/>
</dbReference>
<dbReference type="EMBL" id="CYKH01001615">
    <property type="protein sequence ID" value="CUG88094.1"/>
    <property type="molecule type" value="Genomic_DNA"/>
</dbReference>
<evidence type="ECO:0000313" key="4">
    <source>
        <dbReference type="Proteomes" id="UP000051952"/>
    </source>
</evidence>
<keyword evidence="1" id="KW-0853">WD repeat</keyword>
<dbReference type="OrthoDB" id="120976at2759"/>
<feature type="repeat" description="WD" evidence="1">
    <location>
        <begin position="1162"/>
        <end position="1203"/>
    </location>
</feature>
<dbReference type="OMA" id="VLYEAHE"/>
<sequence>MVTAPLQKIPVHRDAIPESEFAANCVALGIKKPNRALAQFAATPSILEVSELDLSPNFIGGLGLQALTSIIYKNKNLTSLTVSRNGLSNESVVFFCRAFLSHPTLRVLDLSSNPISLPAGEALLDLATRNRVIEKIIVTDTQIEEAVQRKIARTINLRITTTQSKEASAKKIAANAPNSTATPYQRVVEEFAAKRQSKADSVEAKKSSKEAQALAQLRETCVSHNAIRPPEDFATGWTVLNVAVVGYSPVFGSELDIIINQLVPKLNARYAAQKIFFNVLETPARGSAGKGVDVDNLVVQVDHLADVKKSSGVVIELFGDRIGYVEQPPSIPASDKSTPKHPLQYSLHVAAASKSDAILVVCSRKPARQLEAPASMAPLFSDEPSYVHPDAQASAVKAAVANARGVEHKLAGFDFAVQQRAWNQHAAFRQSALDDTPDSQKIVRYQGTFDSADMQGRVFLKNLDEFASNLEARWSIIADRIASSSPAVANIAAAKTAALLADATLHSGVRKQLLGKMDLYSVTPPSRNMLLLHGAAGSTMSSTVAAYVQRSEKKPNYVVVKHFVSQSTIVEEPSDLRSMFLNLLGQLEADKALLSHIANEVDITRVKTAFQEALQKKASKLEDGKVLILAIDGLSELDEAVVPCANLRSSITGGDQWAPSIRLAPEPATTNKDGDATNATAASEDESAALGTAQQQPAVTENEMWSFIPVCLPRNVRIVGSAISPSPAFTALESRGRDSTDPVILTEFTPNEIDLIVQAELQRIGVQVSDEDMVLIGSKMGATSLDYLKFVVDSIQNLTEEPQYLSLSATLETLPVTVELFCDQLLFRLERAFGAPLVKRALGYLHFSRWGTSEMNLRDMLSSHDKKGGRLASTELNKLLRMLRPVLSEESVVSGAQNALTFIVQLRNRTFRRVLVARYFSSYERDVVPVHQQLTHHYLRFIQSSTDHPLKRVAFKELPYHAVKAGMWSLVSETVFSLDFISKCYSLGIGYSIFRECIRAFNTLDAASNAKKYEALLDKMKQYVYFVRDHNVNLVQFPHLVAQIAIGLAPTSHVYKDANRYFQLHPELPHLVIANRTTAKLHRENVTDAQYAPNGYRFATCSDDRSIRFVNTFGESVLQICQSASKLKLIRYSSTSRYLLGISEDRSNFVFDATSGQLVSKASGHTAVIRAAEFSIRGKFYATGSNDRTLKVWETETGALLATASHSNFTVPSCATGGVSQVIPHPLAEDTFFTVCDKKILGWKLAHLRDSLEEILCIQGHNTLPLTSLAAACDGAYLIACAGEEPRSQAADGVRAEENINIWTTSNGRHVATLGRGSAGAQGPVFAALAPSEKRLAAALADGSIQVYQLDFRSYLTEVTGDSVATAKPVLVQPYLHMTGFAGHATPATSLLRFSHDSALVFAIGNVRQLKVWTVVGNDPATEAEPKKISTYAEYLSDQRITALTTSPNPQEEGGSVGLGDATGRVISLRLITAKASEESTRLMRGE</sequence>
<dbReference type="VEuPathDB" id="TriTrypDB:BSAL_13665"/>
<dbReference type="PROSITE" id="PS51450">
    <property type="entry name" value="LRR"/>
    <property type="match status" value="1"/>
</dbReference>
<dbReference type="SMART" id="SM00320">
    <property type="entry name" value="WD40"/>
    <property type="match status" value="3"/>
</dbReference>
<dbReference type="PANTHER" id="PTHR44791:SF1">
    <property type="entry name" value="TELOMERASE PROTEIN COMPONENT 1"/>
    <property type="match status" value="1"/>
</dbReference>
<dbReference type="InterPro" id="IPR015943">
    <property type="entry name" value="WD40/YVTN_repeat-like_dom_sf"/>
</dbReference>
<dbReference type="InterPro" id="IPR001611">
    <property type="entry name" value="Leu-rich_rpt"/>
</dbReference>
<evidence type="ECO:0000256" key="2">
    <source>
        <dbReference type="SAM" id="MobiDB-lite"/>
    </source>
</evidence>
<proteinExistence type="predicted"/>
<dbReference type="SUPFAM" id="SSF52047">
    <property type="entry name" value="RNI-like"/>
    <property type="match status" value="1"/>
</dbReference>
<dbReference type="GO" id="GO:0003720">
    <property type="term" value="F:telomerase activity"/>
    <property type="evidence" value="ECO:0007669"/>
    <property type="project" value="TreeGrafter"/>
</dbReference>
<dbReference type="InterPro" id="IPR052652">
    <property type="entry name" value="Telomerase_Complex_Comp"/>
</dbReference>
<dbReference type="PANTHER" id="PTHR44791">
    <property type="entry name" value="TELOMERASE PROTEIN COMPONENT 1 TEP1"/>
    <property type="match status" value="1"/>
</dbReference>
<dbReference type="Gene3D" id="2.130.10.10">
    <property type="entry name" value="YVTN repeat-like/Quinoprotein amine dehydrogenase"/>
    <property type="match status" value="2"/>
</dbReference>
<dbReference type="Pfam" id="PF13516">
    <property type="entry name" value="LRR_6"/>
    <property type="match status" value="1"/>
</dbReference>
<dbReference type="SUPFAM" id="SSF50978">
    <property type="entry name" value="WD40 repeat-like"/>
    <property type="match status" value="1"/>
</dbReference>
<organism evidence="3 4">
    <name type="scientific">Bodo saltans</name>
    <name type="common">Flagellated protozoan</name>
    <dbReference type="NCBI Taxonomy" id="75058"/>
    <lineage>
        <taxon>Eukaryota</taxon>
        <taxon>Discoba</taxon>
        <taxon>Euglenozoa</taxon>
        <taxon>Kinetoplastea</taxon>
        <taxon>Metakinetoplastina</taxon>
        <taxon>Eubodonida</taxon>
        <taxon>Bodonidae</taxon>
        <taxon>Bodo</taxon>
    </lineage>
</organism>
<keyword evidence="4" id="KW-1185">Reference proteome</keyword>
<dbReference type="Gene3D" id="1.25.40.370">
    <property type="match status" value="1"/>
</dbReference>
<dbReference type="InterPro" id="IPR036322">
    <property type="entry name" value="WD40_repeat_dom_sf"/>
</dbReference>
<accession>A0A0S4JDP4</accession>
<evidence type="ECO:0000256" key="1">
    <source>
        <dbReference type="PROSITE-ProRule" id="PRU00221"/>
    </source>
</evidence>
<evidence type="ECO:0000313" key="3">
    <source>
        <dbReference type="EMBL" id="CUG88094.1"/>
    </source>
</evidence>
<reference evidence="4" key="1">
    <citation type="submission" date="2015-09" db="EMBL/GenBank/DDBJ databases">
        <authorList>
            <consortium name="Pathogen Informatics"/>
        </authorList>
    </citation>
    <scope>NUCLEOTIDE SEQUENCE [LARGE SCALE GENOMIC DNA]</scope>
    <source>
        <strain evidence="4">Lake Konstanz</strain>
    </source>
</reference>
<protein>
    <submittedName>
        <fullName evidence="3">WD40 repeat-containing protein, putative</fullName>
    </submittedName>
</protein>
<dbReference type="Proteomes" id="UP000051952">
    <property type="component" value="Unassembled WGS sequence"/>
</dbReference>